<dbReference type="EMBL" id="CP041186">
    <property type="protein sequence ID" value="QDG50847.1"/>
    <property type="molecule type" value="Genomic_DNA"/>
</dbReference>
<dbReference type="Proteomes" id="UP000315995">
    <property type="component" value="Chromosome"/>
</dbReference>
<dbReference type="InterPro" id="IPR001623">
    <property type="entry name" value="DnaJ_domain"/>
</dbReference>
<dbReference type="CDD" id="cd06257">
    <property type="entry name" value="DnaJ"/>
    <property type="match status" value="1"/>
</dbReference>
<feature type="compositionally biased region" description="Low complexity" evidence="2">
    <location>
        <begin position="146"/>
        <end position="177"/>
    </location>
</feature>
<protein>
    <recommendedName>
        <fullName evidence="3">J domain-containing protein</fullName>
    </recommendedName>
</protein>
<organism evidence="4 5">
    <name type="scientific">Persicimonas caeni</name>
    <dbReference type="NCBI Taxonomy" id="2292766"/>
    <lineage>
        <taxon>Bacteria</taxon>
        <taxon>Deltaproteobacteria</taxon>
        <taxon>Bradymonadales</taxon>
        <taxon>Bradymonadaceae</taxon>
        <taxon>Persicimonas</taxon>
    </lineage>
</organism>
<gene>
    <name evidence="4" type="ORF">FIV42_08915</name>
</gene>
<feature type="domain" description="J" evidence="3">
    <location>
        <begin position="473"/>
        <end position="544"/>
    </location>
</feature>
<reference evidence="4 5" key="1">
    <citation type="submission" date="2019-06" db="EMBL/GenBank/DDBJ databases">
        <title>Persicimonas caeni gen. nov., sp. nov., a predatory bacterium isolated from solar saltern.</title>
        <authorList>
            <person name="Wang S."/>
        </authorList>
    </citation>
    <scope>NUCLEOTIDE SEQUENCE [LARGE SCALE GENOMIC DNA]</scope>
    <source>
        <strain evidence="4 5">YN101</strain>
    </source>
</reference>
<accession>A0A4Y6PS56</accession>
<dbReference type="InterPro" id="IPR019734">
    <property type="entry name" value="TPR_rpt"/>
</dbReference>
<evidence type="ECO:0000313" key="4">
    <source>
        <dbReference type="EMBL" id="QDG50847.1"/>
    </source>
</evidence>
<feature type="compositionally biased region" description="Polar residues" evidence="2">
    <location>
        <begin position="178"/>
        <end position="187"/>
    </location>
</feature>
<dbReference type="PROSITE" id="PS50005">
    <property type="entry name" value="TPR"/>
    <property type="match status" value="1"/>
</dbReference>
<name>A0A4Y6PS56_PERCE</name>
<evidence type="ECO:0000259" key="3">
    <source>
        <dbReference type="PROSITE" id="PS50076"/>
    </source>
</evidence>
<evidence type="ECO:0000256" key="1">
    <source>
        <dbReference type="PROSITE-ProRule" id="PRU00339"/>
    </source>
</evidence>
<dbReference type="InterPro" id="IPR036869">
    <property type="entry name" value="J_dom_sf"/>
</dbReference>
<accession>A0A5B8Y4H4</accession>
<keyword evidence="1" id="KW-0802">TPR repeat</keyword>
<dbReference type="Gene3D" id="1.10.40.70">
    <property type="match status" value="1"/>
</dbReference>
<proteinExistence type="predicted"/>
<feature type="repeat" description="TPR" evidence="1">
    <location>
        <begin position="554"/>
        <end position="587"/>
    </location>
</feature>
<dbReference type="Gene3D" id="1.10.287.110">
    <property type="entry name" value="DnaJ domain"/>
    <property type="match status" value="1"/>
</dbReference>
<dbReference type="Pfam" id="PF00226">
    <property type="entry name" value="DnaJ"/>
    <property type="match status" value="1"/>
</dbReference>
<dbReference type="PROSITE" id="PS50076">
    <property type="entry name" value="DNAJ_2"/>
    <property type="match status" value="1"/>
</dbReference>
<dbReference type="SUPFAM" id="SSF46565">
    <property type="entry name" value="Chaperone J-domain"/>
    <property type="match status" value="1"/>
</dbReference>
<evidence type="ECO:0000256" key="2">
    <source>
        <dbReference type="SAM" id="MobiDB-lite"/>
    </source>
</evidence>
<feature type="region of interest" description="Disordered" evidence="2">
    <location>
        <begin position="142"/>
        <end position="192"/>
    </location>
</feature>
<dbReference type="AlphaFoldDB" id="A0A4Y6PS56"/>
<sequence>MGAEHQFKRELSQLIRKYSAGLQTSEFAQYLGEYHHDLVDGSLSPTVEVVGKTEPIKLKVIYSTGVGLERDLDDYLEVGGVCLEVDETLPPLADVLLVIGGIHLQQTVTLRGRAVRETPAGVAFQVNAPEPPIADSLREMPEKMRQASAEAGQQALATAAQAAQAAQATQSAPRASTPTIEQASGTQREPICAVDPDGPMVLDGEPTRIWDLAQQSVPDILLGLLDRTGLSVLEVEFGERRAQVVLDGANVVDVEIYPTAQKETLESLLLAAGKLDEADIDRAERYTAQHGVCMAEALVDLGILSYAEMGLALKTRARFLLGILWKKTEGRARLWEVDELSRRFRAPKSPLAYHLFRRMRDGFKGADDAWLEERRDFFRAHLTSRAPEPLCDIAQLDLGKRETRFYELVLETPRPLSELTRISRLGDDNLIVLLECFRRLGMLTTEETNPWTRRRTKFVEQIARMKARLHAKNHFETLGVHWTAYDEEIEEAYRERMAGLADDKLPDELDEGTRETIDELRQKLTEAYELLSDTRRRATYRSEIAIGVDRKAALEMFLKQADTAKLRRDIDSAIDSYRRVLEIKPKHPLALKDLEVLEKLKAAESR</sequence>
<evidence type="ECO:0000313" key="5">
    <source>
        <dbReference type="Proteomes" id="UP000315995"/>
    </source>
</evidence>
<keyword evidence="5" id="KW-1185">Reference proteome</keyword>